<dbReference type="GO" id="GO:0140662">
    <property type="term" value="F:ATP-dependent protein folding chaperone"/>
    <property type="evidence" value="ECO:0007669"/>
    <property type="project" value="InterPro"/>
</dbReference>
<evidence type="ECO:0000313" key="10">
    <source>
        <dbReference type="Proteomes" id="UP000306918"/>
    </source>
</evidence>
<evidence type="ECO:0000313" key="9">
    <source>
        <dbReference type="EMBL" id="THU39575.1"/>
    </source>
</evidence>
<keyword evidence="6" id="KW-0963">Cytoplasm</keyword>
<accession>A0A4S8HVX3</accession>
<dbReference type="NCBIfam" id="TIGR02348">
    <property type="entry name" value="GroEL"/>
    <property type="match status" value="1"/>
</dbReference>
<evidence type="ECO:0000256" key="1">
    <source>
        <dbReference type="ARBA" id="ARBA00006607"/>
    </source>
</evidence>
<protein>
    <recommendedName>
        <fullName evidence="6">Chaperonin GroEL</fullName>
        <ecNumber evidence="6">5.6.1.7</ecNumber>
    </recommendedName>
    <alternativeName>
        <fullName evidence="6">60 kDa chaperonin</fullName>
    </alternativeName>
    <alternativeName>
        <fullName evidence="6">Chaperonin-60</fullName>
        <shortName evidence="6">Cpn60</shortName>
    </alternativeName>
</protein>
<feature type="binding site" evidence="6">
    <location>
        <begin position="29"/>
        <end position="32"/>
    </location>
    <ligand>
        <name>ATP</name>
        <dbReference type="ChEBI" id="CHEBI:30616"/>
    </ligand>
</feature>
<evidence type="ECO:0000256" key="7">
    <source>
        <dbReference type="RuleBase" id="RU000418"/>
    </source>
</evidence>
<dbReference type="AlphaFoldDB" id="A0A4S8HVX3"/>
<feature type="binding site" evidence="6">
    <location>
        <position position="415"/>
    </location>
    <ligand>
        <name>ATP</name>
        <dbReference type="ChEBI" id="CHEBI:30616"/>
    </ligand>
</feature>
<dbReference type="NCBIfam" id="NF009489">
    <property type="entry name" value="PRK12851.1"/>
    <property type="match status" value="1"/>
</dbReference>
<dbReference type="InterPro" id="IPR018370">
    <property type="entry name" value="Chaperonin_Cpn60_CS"/>
</dbReference>
<comment type="similarity">
    <text evidence="1 6 7">Belongs to the chaperonin (HSP60) family.</text>
</comment>
<dbReference type="PROSITE" id="PS00296">
    <property type="entry name" value="CHAPERONINS_CPN60"/>
    <property type="match status" value="1"/>
</dbReference>
<dbReference type="PRINTS" id="PR00298">
    <property type="entry name" value="CHAPERONIN60"/>
</dbReference>
<dbReference type="EC" id="5.6.1.7" evidence="6"/>
<keyword evidence="5 6" id="KW-0413">Isomerase</keyword>
<dbReference type="CDD" id="cd03344">
    <property type="entry name" value="GroEL"/>
    <property type="match status" value="1"/>
</dbReference>
<feature type="binding site" evidence="6">
    <location>
        <begin position="86"/>
        <end position="90"/>
    </location>
    <ligand>
        <name>ATP</name>
        <dbReference type="ChEBI" id="CHEBI:30616"/>
    </ligand>
</feature>
<dbReference type="EMBL" id="STFF01000003">
    <property type="protein sequence ID" value="THU39575.1"/>
    <property type="molecule type" value="Genomic_DNA"/>
</dbReference>
<dbReference type="GO" id="GO:0005737">
    <property type="term" value="C:cytoplasm"/>
    <property type="evidence" value="ECO:0007669"/>
    <property type="project" value="UniProtKB-SubCell"/>
</dbReference>
<dbReference type="InterPro" id="IPR002423">
    <property type="entry name" value="Cpn60/GroEL/TCP-1"/>
</dbReference>
<evidence type="ECO:0000256" key="8">
    <source>
        <dbReference type="RuleBase" id="RU000419"/>
    </source>
</evidence>
<dbReference type="NCBIfam" id="NF009487">
    <property type="entry name" value="PRK12849.1"/>
    <property type="match status" value="1"/>
</dbReference>
<dbReference type="InterPro" id="IPR027410">
    <property type="entry name" value="TCP-1-like_intermed_sf"/>
</dbReference>
<dbReference type="NCBIfam" id="NF009488">
    <property type="entry name" value="PRK12850.1"/>
    <property type="match status" value="1"/>
</dbReference>
<dbReference type="RefSeq" id="WP_136577707.1">
    <property type="nucleotide sequence ID" value="NZ_STFF01000003.1"/>
</dbReference>
<dbReference type="PANTHER" id="PTHR45633">
    <property type="entry name" value="60 KDA HEAT SHOCK PROTEIN, MITOCHONDRIAL"/>
    <property type="match status" value="1"/>
</dbReference>
<dbReference type="SUPFAM" id="SSF48592">
    <property type="entry name" value="GroEL equatorial domain-like"/>
    <property type="match status" value="1"/>
</dbReference>
<keyword evidence="3 6" id="KW-0067">ATP-binding</keyword>
<organism evidence="9 10">
    <name type="scientific">Niastella caeni</name>
    <dbReference type="NCBI Taxonomy" id="2569763"/>
    <lineage>
        <taxon>Bacteria</taxon>
        <taxon>Pseudomonadati</taxon>
        <taxon>Bacteroidota</taxon>
        <taxon>Chitinophagia</taxon>
        <taxon>Chitinophagales</taxon>
        <taxon>Chitinophagaceae</taxon>
        <taxon>Niastella</taxon>
    </lineage>
</organism>
<reference evidence="9 10" key="1">
    <citation type="submission" date="2019-04" db="EMBL/GenBank/DDBJ databases">
        <title>Niastella caeni sp. nov., isolated from activated sludge.</title>
        <authorList>
            <person name="Sheng M."/>
        </authorList>
    </citation>
    <scope>NUCLEOTIDE SEQUENCE [LARGE SCALE GENOMIC DNA]</scope>
    <source>
        <strain evidence="9 10">HX-2-15</strain>
    </source>
</reference>
<dbReference type="FunFam" id="3.50.7.10:FF:000001">
    <property type="entry name" value="60 kDa chaperonin"/>
    <property type="match status" value="1"/>
</dbReference>
<keyword evidence="10" id="KW-1185">Reference proteome</keyword>
<dbReference type="Gene3D" id="3.50.7.10">
    <property type="entry name" value="GroEL"/>
    <property type="match status" value="1"/>
</dbReference>
<dbReference type="Gene3D" id="3.30.260.10">
    <property type="entry name" value="TCP-1-like chaperonin intermediate domain"/>
    <property type="match status" value="1"/>
</dbReference>
<keyword evidence="2 6" id="KW-0547">Nucleotide-binding</keyword>
<dbReference type="Pfam" id="PF00118">
    <property type="entry name" value="Cpn60_TCP1"/>
    <property type="match status" value="1"/>
</dbReference>
<comment type="subcellular location">
    <subcellularLocation>
        <location evidence="6">Cytoplasm</location>
    </subcellularLocation>
</comment>
<comment type="function">
    <text evidence="6 8">Together with its co-chaperonin GroES, plays an essential role in assisting protein folding. The GroEL-GroES system forms a nano-cage that allows encapsulation of the non-native substrate proteins and provides a physical environment optimized to promote and accelerate protein folding.</text>
</comment>
<gene>
    <name evidence="6 9" type="primary">groL</name>
    <name evidence="6" type="synonym">groEL</name>
    <name evidence="9" type="ORF">FAM09_13820</name>
</gene>
<dbReference type="InterPro" id="IPR027409">
    <property type="entry name" value="GroEL-like_apical_dom_sf"/>
</dbReference>
<feature type="binding site" evidence="6">
    <location>
        <position position="495"/>
    </location>
    <ligand>
        <name>ATP</name>
        <dbReference type="ChEBI" id="CHEBI:30616"/>
    </ligand>
</feature>
<dbReference type="NCBIfam" id="NF000592">
    <property type="entry name" value="PRK00013.1"/>
    <property type="match status" value="1"/>
</dbReference>
<dbReference type="SUPFAM" id="SSF52029">
    <property type="entry name" value="GroEL apical domain-like"/>
    <property type="match status" value="1"/>
</dbReference>
<evidence type="ECO:0000256" key="5">
    <source>
        <dbReference type="ARBA" id="ARBA00023235"/>
    </source>
</evidence>
<dbReference type="GO" id="GO:0005524">
    <property type="term" value="F:ATP binding"/>
    <property type="evidence" value="ECO:0007669"/>
    <property type="project" value="UniProtKB-UniRule"/>
</dbReference>
<evidence type="ECO:0000256" key="4">
    <source>
        <dbReference type="ARBA" id="ARBA00023186"/>
    </source>
</evidence>
<evidence type="ECO:0000256" key="6">
    <source>
        <dbReference type="HAMAP-Rule" id="MF_00600"/>
    </source>
</evidence>
<comment type="caution">
    <text evidence="6">Lacks conserved residue(s) required for the propagation of feature annotation.</text>
</comment>
<sequence length="540" mass="58674">MAKQIEYELDARKKLKTGVDRLAKAVIITLGPRGKNVVFEKMDGTPQMSCDGVTVAKQIELEDPIENMGVKMIRDAAIRIAEAAGDGTTTATLLAQTMVEIGLKKVEAGINAMEMKKGIDKGVKAVTAKLKQMAVTVSTDSTRIEQVATISAGNDPETGKLIAEAMRKAGKEGVITIEEAKGFETYVEVVEGMQFDRGYLSPYFITNSEKMNVVFDNPYILIYDKKIAGMKEMLPLLDKITQTSEPLLIIAEEVEGEALAVLVVNKLRGILKVAAVKAPGFGDRRKEMLEDIAVLTHGTVIAEEKGLKLENAEITHLGRCDKVIVTKDKTTIVGGAGDKKNIDAAIAQIKEQLKTTTSEYDKEKLHERLAKLAGGVAIVYVGASSEIELNIKKDIVDDALNATRAAMEEGIVPGGGVAFLRCQPELDKVECTNDDERTGVEILRKALEEPLKRIIINAGGEPSEIVQKVKSGEHDFGYNAKSEKFEQLLETGIIDPVKVTRLALEFAASVAGMFITTECVIVRKPEKKETGIITANPEEM</sequence>
<dbReference type="GO" id="GO:0051082">
    <property type="term" value="F:unfolded protein binding"/>
    <property type="evidence" value="ECO:0007669"/>
    <property type="project" value="UniProtKB-UniRule"/>
</dbReference>
<name>A0A4S8HVX3_9BACT</name>
<comment type="caution">
    <text evidence="9">The sequence shown here is derived from an EMBL/GenBank/DDBJ whole genome shotgun (WGS) entry which is preliminary data.</text>
</comment>
<keyword evidence="4 6" id="KW-0143">Chaperone</keyword>
<dbReference type="SUPFAM" id="SSF54849">
    <property type="entry name" value="GroEL-intermediate domain like"/>
    <property type="match status" value="1"/>
</dbReference>
<dbReference type="InterPro" id="IPR001844">
    <property type="entry name" value="Cpn60/GroEL"/>
</dbReference>
<dbReference type="Proteomes" id="UP000306918">
    <property type="component" value="Unassembled WGS sequence"/>
</dbReference>
<evidence type="ECO:0000256" key="2">
    <source>
        <dbReference type="ARBA" id="ARBA00022741"/>
    </source>
</evidence>
<proteinExistence type="inferred from homology"/>
<comment type="subunit">
    <text evidence="6 8">Forms a cylinder of 14 subunits composed of two heptameric rings stacked back-to-back. Interacts with the co-chaperonin GroES.</text>
</comment>
<dbReference type="GO" id="GO:0042026">
    <property type="term" value="P:protein refolding"/>
    <property type="evidence" value="ECO:0007669"/>
    <property type="project" value="UniProtKB-UniRule"/>
</dbReference>
<dbReference type="InterPro" id="IPR027413">
    <property type="entry name" value="GROEL-like_equatorial_sf"/>
</dbReference>
<dbReference type="HAMAP" id="MF_00600">
    <property type="entry name" value="CH60"/>
    <property type="match status" value="1"/>
</dbReference>
<dbReference type="GO" id="GO:0016853">
    <property type="term" value="F:isomerase activity"/>
    <property type="evidence" value="ECO:0007669"/>
    <property type="project" value="UniProtKB-KW"/>
</dbReference>
<dbReference type="OrthoDB" id="613819at2"/>
<evidence type="ECO:0000256" key="3">
    <source>
        <dbReference type="ARBA" id="ARBA00022840"/>
    </source>
</evidence>
<dbReference type="Gene3D" id="1.10.560.10">
    <property type="entry name" value="GroEL-like equatorial domain"/>
    <property type="match status" value="1"/>
</dbReference>